<comment type="caution">
    <text evidence="2">The sequence shown here is derived from an EMBL/GenBank/DDBJ whole genome shotgun (WGS) entry which is preliminary data.</text>
</comment>
<sequence>MHFHHLPTYRKGCREAIDLLVERCAACRKRRQTWNKNEKGKKEGKKKQEDEAAPREDTPSQFASGADKGKAARRRFIKICNAVTTRRETEWPARNVIYVGQECKITAASPLIRCNPFRRIPAKRLITQKRLSTRNVWFNLAMGKSSEVNLRPFEVTTSVHTLIHLPPPFRSSHRDRMFCNGA</sequence>
<reference evidence="2 3" key="1">
    <citation type="submission" date="2023-03" db="EMBL/GenBank/DDBJ databases">
        <title>High recombination rates correlate with genetic variation in Cardiocondyla obscurior ants.</title>
        <authorList>
            <person name="Errbii M."/>
        </authorList>
    </citation>
    <scope>NUCLEOTIDE SEQUENCE [LARGE SCALE GENOMIC DNA]</scope>
    <source>
        <strain evidence="2">Alpha-2009</strain>
        <tissue evidence="2">Whole body</tissue>
    </source>
</reference>
<proteinExistence type="predicted"/>
<protein>
    <submittedName>
        <fullName evidence="2">Uncharacterized protein</fullName>
    </submittedName>
</protein>
<name>A0AAW2FJ11_9HYME</name>
<dbReference type="AlphaFoldDB" id="A0AAW2FJ11"/>
<evidence type="ECO:0000313" key="3">
    <source>
        <dbReference type="Proteomes" id="UP001430953"/>
    </source>
</evidence>
<evidence type="ECO:0000313" key="2">
    <source>
        <dbReference type="EMBL" id="KAL0115413.1"/>
    </source>
</evidence>
<feature type="region of interest" description="Disordered" evidence="1">
    <location>
        <begin position="34"/>
        <end position="69"/>
    </location>
</feature>
<evidence type="ECO:0000256" key="1">
    <source>
        <dbReference type="SAM" id="MobiDB-lite"/>
    </source>
</evidence>
<dbReference type="EMBL" id="JADYXP020000010">
    <property type="protein sequence ID" value="KAL0115413.1"/>
    <property type="molecule type" value="Genomic_DNA"/>
</dbReference>
<dbReference type="Proteomes" id="UP001430953">
    <property type="component" value="Unassembled WGS sequence"/>
</dbReference>
<gene>
    <name evidence="2" type="ORF">PUN28_010733</name>
</gene>
<feature type="compositionally biased region" description="Basic and acidic residues" evidence="1">
    <location>
        <begin position="36"/>
        <end position="58"/>
    </location>
</feature>
<keyword evidence="3" id="KW-1185">Reference proteome</keyword>
<accession>A0AAW2FJ11</accession>
<organism evidence="2 3">
    <name type="scientific">Cardiocondyla obscurior</name>
    <dbReference type="NCBI Taxonomy" id="286306"/>
    <lineage>
        <taxon>Eukaryota</taxon>
        <taxon>Metazoa</taxon>
        <taxon>Ecdysozoa</taxon>
        <taxon>Arthropoda</taxon>
        <taxon>Hexapoda</taxon>
        <taxon>Insecta</taxon>
        <taxon>Pterygota</taxon>
        <taxon>Neoptera</taxon>
        <taxon>Endopterygota</taxon>
        <taxon>Hymenoptera</taxon>
        <taxon>Apocrita</taxon>
        <taxon>Aculeata</taxon>
        <taxon>Formicoidea</taxon>
        <taxon>Formicidae</taxon>
        <taxon>Myrmicinae</taxon>
        <taxon>Cardiocondyla</taxon>
    </lineage>
</organism>